<proteinExistence type="inferred from homology"/>
<keyword evidence="7" id="KW-0812">Transmembrane</keyword>
<dbReference type="GO" id="GO:0005886">
    <property type="term" value="C:plasma membrane"/>
    <property type="evidence" value="ECO:0007669"/>
    <property type="project" value="UniProtKB-SubCell"/>
</dbReference>
<evidence type="ECO:0000256" key="8">
    <source>
        <dbReference type="ARBA" id="ARBA00022927"/>
    </source>
</evidence>
<comment type="subcellular location">
    <subcellularLocation>
        <location evidence="1">Cell inner membrane</location>
    </subcellularLocation>
</comment>
<dbReference type="AlphaFoldDB" id="A0A6C0U4S3"/>
<keyword evidence="9" id="KW-0472">Membrane</keyword>
<protein>
    <recommendedName>
        <fullName evidence="3">Type II secretion system protein N</fullName>
    </recommendedName>
    <alternativeName>
        <fullName evidence="10">General secretion pathway protein N</fullName>
    </alternativeName>
</protein>
<evidence type="ECO:0000256" key="3">
    <source>
        <dbReference type="ARBA" id="ARBA00021563"/>
    </source>
</evidence>
<dbReference type="GO" id="GO:0015627">
    <property type="term" value="C:type II protein secretion system complex"/>
    <property type="evidence" value="ECO:0007669"/>
    <property type="project" value="InterPro"/>
</dbReference>
<evidence type="ECO:0000256" key="10">
    <source>
        <dbReference type="ARBA" id="ARBA00030772"/>
    </source>
</evidence>
<keyword evidence="8" id="KW-0653">Protein transport</keyword>
<reference evidence="11 12" key="1">
    <citation type="submission" date="2020-02" db="EMBL/GenBank/DDBJ databases">
        <title>Genome sequencing for Kineobactrum sp. M2.</title>
        <authorList>
            <person name="Park S.-J."/>
        </authorList>
    </citation>
    <scope>NUCLEOTIDE SEQUENCE [LARGE SCALE GENOMIC DNA]</scope>
    <source>
        <strain evidence="11 12">M2</strain>
    </source>
</reference>
<sequence length="254" mass="27138">MIGRRLAAGVLCLLLLLGCLAVTAPAHLVAWLAPPGQLSAQGFSGSLWQGEASRVVLATEAGPLHLGEVGWRLNPWSLLTLAPRLAIDSRWGEQQLQTGLVLYGADHIGLRDLHLTLDASLLRHLVPVALSGRLTLDATLLQLRRGLPVEAEGRLVWQQAGWESPRGPLALGSYALDARQSASGPLTAELLTLAGPVQAQGQLQLRDSHYSIALQIESETAWDPALQEALALLARPVGATYQLQLEGQLQLPGE</sequence>
<evidence type="ECO:0000256" key="9">
    <source>
        <dbReference type="ARBA" id="ARBA00023136"/>
    </source>
</evidence>
<evidence type="ECO:0000256" key="7">
    <source>
        <dbReference type="ARBA" id="ARBA00022692"/>
    </source>
</evidence>
<evidence type="ECO:0000256" key="2">
    <source>
        <dbReference type="ARBA" id="ARBA00007208"/>
    </source>
</evidence>
<accession>A0A6C0U4S3</accession>
<keyword evidence="12" id="KW-1185">Reference proteome</keyword>
<dbReference type="PROSITE" id="PS51257">
    <property type="entry name" value="PROKAR_LIPOPROTEIN"/>
    <property type="match status" value="1"/>
</dbReference>
<evidence type="ECO:0000313" key="11">
    <source>
        <dbReference type="EMBL" id="QIB66419.1"/>
    </source>
</evidence>
<keyword evidence="6" id="KW-0997">Cell inner membrane</keyword>
<dbReference type="RefSeq" id="WP_163495853.1">
    <property type="nucleotide sequence ID" value="NZ_CP048711.1"/>
</dbReference>
<evidence type="ECO:0000256" key="6">
    <source>
        <dbReference type="ARBA" id="ARBA00022519"/>
    </source>
</evidence>
<gene>
    <name evidence="11" type="ORF">G3T16_14465</name>
</gene>
<dbReference type="GO" id="GO:0015628">
    <property type="term" value="P:protein secretion by the type II secretion system"/>
    <property type="evidence" value="ECO:0007669"/>
    <property type="project" value="InterPro"/>
</dbReference>
<dbReference type="InterPro" id="IPR022792">
    <property type="entry name" value="T2SS_protein-GspN"/>
</dbReference>
<evidence type="ECO:0000256" key="5">
    <source>
        <dbReference type="ARBA" id="ARBA00022475"/>
    </source>
</evidence>
<evidence type="ECO:0000256" key="4">
    <source>
        <dbReference type="ARBA" id="ARBA00022448"/>
    </source>
</evidence>
<comment type="similarity">
    <text evidence="2">Belongs to the GSP N family.</text>
</comment>
<organism evidence="11 12">
    <name type="scientific">Kineobactrum salinum</name>
    <dbReference type="NCBI Taxonomy" id="2708301"/>
    <lineage>
        <taxon>Bacteria</taxon>
        <taxon>Pseudomonadati</taxon>
        <taxon>Pseudomonadota</taxon>
        <taxon>Gammaproteobacteria</taxon>
        <taxon>Cellvibrionales</taxon>
        <taxon>Halieaceae</taxon>
        <taxon>Kineobactrum</taxon>
    </lineage>
</organism>
<evidence type="ECO:0000256" key="1">
    <source>
        <dbReference type="ARBA" id="ARBA00004533"/>
    </source>
</evidence>
<evidence type="ECO:0000313" key="12">
    <source>
        <dbReference type="Proteomes" id="UP000477680"/>
    </source>
</evidence>
<keyword evidence="5" id="KW-1003">Cell membrane</keyword>
<dbReference type="Proteomes" id="UP000477680">
    <property type="component" value="Chromosome"/>
</dbReference>
<dbReference type="KEGG" id="kim:G3T16_14465"/>
<dbReference type="EMBL" id="CP048711">
    <property type="protein sequence ID" value="QIB66419.1"/>
    <property type="molecule type" value="Genomic_DNA"/>
</dbReference>
<dbReference type="Pfam" id="PF01203">
    <property type="entry name" value="T2SSN"/>
    <property type="match status" value="1"/>
</dbReference>
<keyword evidence="4" id="KW-0813">Transport</keyword>
<name>A0A6C0U4S3_9GAMM</name>